<dbReference type="Proteomes" id="UP000198882">
    <property type="component" value="Unassembled WGS sequence"/>
</dbReference>
<dbReference type="PANTHER" id="PTHR21381:SF3">
    <property type="entry name" value="SGC REGION PROTEIN SGCQ-RELATED"/>
    <property type="match status" value="1"/>
</dbReference>
<dbReference type="CDD" id="cd04722">
    <property type="entry name" value="TIM_phosphate_binding"/>
    <property type="match status" value="1"/>
</dbReference>
<evidence type="ECO:0000313" key="2">
    <source>
        <dbReference type="EMBL" id="SDK25582.1"/>
    </source>
</evidence>
<accession>A0A1G9ADW1</accession>
<comment type="similarity">
    <text evidence="1">Belongs to the BtpA family.</text>
</comment>
<proteinExistence type="inferred from homology"/>
<dbReference type="InterPro" id="IPR011060">
    <property type="entry name" value="RibuloseP-bd_barrel"/>
</dbReference>
<organism evidence="2 3">
    <name type="scientific">Natronorubrum texcoconense</name>
    <dbReference type="NCBI Taxonomy" id="1095776"/>
    <lineage>
        <taxon>Archaea</taxon>
        <taxon>Methanobacteriati</taxon>
        <taxon>Methanobacteriota</taxon>
        <taxon>Stenosarchaea group</taxon>
        <taxon>Halobacteria</taxon>
        <taxon>Halobacteriales</taxon>
        <taxon>Natrialbaceae</taxon>
        <taxon>Natronorubrum</taxon>
    </lineage>
</organism>
<evidence type="ECO:0000313" key="3">
    <source>
        <dbReference type="Proteomes" id="UP000198882"/>
    </source>
</evidence>
<dbReference type="AlphaFoldDB" id="A0A1G9ADW1"/>
<name>A0A1G9ADW1_9EURY</name>
<protein>
    <recommendedName>
        <fullName evidence="4">Phosphorybosylanthranilate isomerase</fullName>
    </recommendedName>
</protein>
<evidence type="ECO:0000256" key="1">
    <source>
        <dbReference type="ARBA" id="ARBA00006007"/>
    </source>
</evidence>
<dbReference type="OrthoDB" id="38543at2157"/>
<dbReference type="PANTHER" id="PTHR21381">
    <property type="entry name" value="ZGC:162297"/>
    <property type="match status" value="1"/>
</dbReference>
<dbReference type="NCBIfam" id="TIGR00259">
    <property type="entry name" value="thylakoid_BtpA"/>
    <property type="match status" value="1"/>
</dbReference>
<evidence type="ECO:0008006" key="4">
    <source>
        <dbReference type="Google" id="ProtNLM"/>
    </source>
</evidence>
<dbReference type="Gene3D" id="3.20.20.70">
    <property type="entry name" value="Aldolase class I"/>
    <property type="match status" value="1"/>
</dbReference>
<dbReference type="SUPFAM" id="SSF51366">
    <property type="entry name" value="Ribulose-phoshate binding barrel"/>
    <property type="match status" value="1"/>
</dbReference>
<dbReference type="RefSeq" id="WP_090307310.1">
    <property type="nucleotide sequence ID" value="NZ_FNFE01000003.1"/>
</dbReference>
<reference evidence="3" key="1">
    <citation type="submission" date="2016-10" db="EMBL/GenBank/DDBJ databases">
        <authorList>
            <person name="Varghese N."/>
            <person name="Submissions S."/>
        </authorList>
    </citation>
    <scope>NUCLEOTIDE SEQUENCE [LARGE SCALE GENOMIC DNA]</scope>
    <source>
        <strain evidence="3">B4,CECT 8067,JCM 17497</strain>
    </source>
</reference>
<sequence length="278" mass="28692">MSPPTPLLDRFDAPHPVVGMVHLPPLPGAPSYDGDRTGLSDRALEDARRLEAGGVDGIIVENFGDAPFYPDDVPKHVVAEMVALVTDLTRTVDVPIGVNVLRNDADAALSIAAAADAEFVRINVHVGAASTDQGVLEGQAHETLRLRDRIDADVAILADVHVKHATPVGETAIERAALETAERGRADGVVVSGTGTGSETALEDVERVSSALRETAANGATPVFVGSGVTSETIGETLEAGADGVIVGTATKEGGETTNPVSLERVETVVAARDSSQS</sequence>
<dbReference type="InterPro" id="IPR013785">
    <property type="entry name" value="Aldolase_TIM"/>
</dbReference>
<dbReference type="InterPro" id="IPR005137">
    <property type="entry name" value="BtpA"/>
</dbReference>
<gene>
    <name evidence="2" type="ORF">SAMN04515672_2698</name>
</gene>
<keyword evidence="3" id="KW-1185">Reference proteome</keyword>
<dbReference type="STRING" id="1095776.SAMN04515672_2698"/>
<dbReference type="PIRSF" id="PIRSF005956">
    <property type="entry name" value="BtpA"/>
    <property type="match status" value="1"/>
</dbReference>
<dbReference type="EMBL" id="FNFE01000003">
    <property type="protein sequence ID" value="SDK25582.1"/>
    <property type="molecule type" value="Genomic_DNA"/>
</dbReference>
<dbReference type="Pfam" id="PF03437">
    <property type="entry name" value="BtpA"/>
    <property type="match status" value="1"/>
</dbReference>